<evidence type="ECO:0000313" key="2">
    <source>
        <dbReference type="EMBL" id="OIW22712.1"/>
    </source>
</evidence>
<dbReference type="SUPFAM" id="SSF56112">
    <property type="entry name" value="Protein kinase-like (PK-like)"/>
    <property type="match status" value="1"/>
</dbReference>
<keyword evidence="3" id="KW-1185">Reference proteome</keyword>
<name>A0A1J7IYP7_9PEZI</name>
<dbReference type="EMBL" id="KV875111">
    <property type="protein sequence ID" value="OIW22712.1"/>
    <property type="molecule type" value="Genomic_DNA"/>
</dbReference>
<dbReference type="Pfam" id="PF01636">
    <property type="entry name" value="APH"/>
    <property type="match status" value="1"/>
</dbReference>
<protein>
    <submittedName>
        <fullName evidence="2">Phosphotransferase enzyme family protein</fullName>
    </submittedName>
</protein>
<dbReference type="PANTHER" id="PTHR21310:SF54">
    <property type="entry name" value="AMINOGLYCOSIDE PHOSPHOTRANSFERASE DOMAIN-CONTAINING PROTEIN"/>
    <property type="match status" value="1"/>
</dbReference>
<dbReference type="AlphaFoldDB" id="A0A1J7IYP7"/>
<dbReference type="STRING" id="1408157.A0A1J7IYP7"/>
<dbReference type="Proteomes" id="UP000182658">
    <property type="component" value="Unassembled WGS sequence"/>
</dbReference>
<dbReference type="PANTHER" id="PTHR21310">
    <property type="entry name" value="AMINOGLYCOSIDE PHOSPHOTRANSFERASE-RELATED-RELATED"/>
    <property type="match status" value="1"/>
</dbReference>
<reference evidence="2 3" key="1">
    <citation type="submission" date="2016-10" db="EMBL/GenBank/DDBJ databases">
        <title>Draft genome sequence of Coniochaeta ligniaria NRRL30616, a lignocellulolytic fungus for bioabatement of inhibitors in plant biomass hydrolysates.</title>
        <authorList>
            <consortium name="DOE Joint Genome Institute"/>
            <person name="Jimenez D.J."/>
            <person name="Hector R.E."/>
            <person name="Riley R."/>
            <person name="Sun H."/>
            <person name="Grigoriev I.V."/>
            <person name="Van Elsas J.D."/>
            <person name="Nichols N.N."/>
        </authorList>
    </citation>
    <scope>NUCLEOTIDE SEQUENCE [LARGE SCALE GENOMIC DNA]</scope>
    <source>
        <strain evidence="2 3">NRRL 30616</strain>
    </source>
</reference>
<dbReference type="GO" id="GO:0016740">
    <property type="term" value="F:transferase activity"/>
    <property type="evidence" value="ECO:0007669"/>
    <property type="project" value="UniProtKB-KW"/>
</dbReference>
<feature type="domain" description="Aminoglycoside phosphotransferase" evidence="1">
    <location>
        <begin position="83"/>
        <end position="277"/>
    </location>
</feature>
<dbReference type="OrthoDB" id="5404599at2759"/>
<evidence type="ECO:0000259" key="1">
    <source>
        <dbReference type="Pfam" id="PF01636"/>
    </source>
</evidence>
<gene>
    <name evidence="2" type="ORF">CONLIGDRAFT_586907</name>
</gene>
<dbReference type="InParanoid" id="A0A1J7IYP7"/>
<dbReference type="InterPro" id="IPR002575">
    <property type="entry name" value="Aminoglycoside_PTrfase"/>
</dbReference>
<sequence>MQATCIGQVSTKDLPPAGSATFTDSSFFSRNGSDAKLPCPADVRERCLLQDPTSKDRNFSFPPVRYEDLGLIVKFGKFPEVTVAEGQCLWALRRALPAVPVPEVYGWTHDDSQTFIYMELVSGETLEGQWGQLNPTSRVDICKQLSGLVTELRRLRHAPGEFFLGHINREPLGDIMFTNENRPPAGPFGSVAEFHDWISWANKLPLRRHWPGKELSEIPDPYRSGLPDDAEVVFTHADLHPSNILVSKDTESPRILAIIDWRQSGWYPDYWEFCKAAYTAEVHGEWMNVYIPMFLKEPSCIDTWEDYARSFGY</sequence>
<keyword evidence="2" id="KW-0808">Transferase</keyword>
<accession>A0A1J7IYP7</accession>
<proteinExistence type="predicted"/>
<dbReference type="InterPro" id="IPR011009">
    <property type="entry name" value="Kinase-like_dom_sf"/>
</dbReference>
<evidence type="ECO:0000313" key="3">
    <source>
        <dbReference type="Proteomes" id="UP000182658"/>
    </source>
</evidence>
<dbReference type="InterPro" id="IPR051678">
    <property type="entry name" value="AGP_Transferase"/>
</dbReference>
<dbReference type="Gene3D" id="3.90.1200.10">
    <property type="match status" value="1"/>
</dbReference>
<organism evidence="2 3">
    <name type="scientific">Coniochaeta ligniaria NRRL 30616</name>
    <dbReference type="NCBI Taxonomy" id="1408157"/>
    <lineage>
        <taxon>Eukaryota</taxon>
        <taxon>Fungi</taxon>
        <taxon>Dikarya</taxon>
        <taxon>Ascomycota</taxon>
        <taxon>Pezizomycotina</taxon>
        <taxon>Sordariomycetes</taxon>
        <taxon>Sordariomycetidae</taxon>
        <taxon>Coniochaetales</taxon>
        <taxon>Coniochaetaceae</taxon>
        <taxon>Coniochaeta</taxon>
    </lineage>
</organism>